<dbReference type="InterPro" id="IPR006026">
    <property type="entry name" value="Peptidase_Metallo"/>
</dbReference>
<dbReference type="Pfam" id="PF01400">
    <property type="entry name" value="Astacin"/>
    <property type="match status" value="1"/>
</dbReference>
<accession>A0A8X6TIA4</accession>
<dbReference type="PANTHER" id="PTHR10127:SF850">
    <property type="entry name" value="METALLOENDOPEPTIDASE"/>
    <property type="match status" value="1"/>
</dbReference>
<evidence type="ECO:0000256" key="3">
    <source>
        <dbReference type="PROSITE-ProRule" id="PRU01211"/>
    </source>
</evidence>
<dbReference type="GO" id="GO:0008270">
    <property type="term" value="F:zinc ion binding"/>
    <property type="evidence" value="ECO:0007669"/>
    <property type="project" value="UniProtKB-UniRule"/>
</dbReference>
<dbReference type="OrthoDB" id="291007at2759"/>
<keyword evidence="3 4" id="KW-0479">Metal-binding</keyword>
<dbReference type="InterPro" id="IPR024079">
    <property type="entry name" value="MetalloPept_cat_dom_sf"/>
</dbReference>
<dbReference type="GO" id="GO:0006508">
    <property type="term" value="P:proteolysis"/>
    <property type="evidence" value="ECO:0007669"/>
    <property type="project" value="UniProtKB-KW"/>
</dbReference>
<evidence type="ECO:0000313" key="7">
    <source>
        <dbReference type="Proteomes" id="UP000887013"/>
    </source>
</evidence>
<keyword evidence="3 4" id="KW-0378">Hydrolase</keyword>
<evidence type="ECO:0000256" key="4">
    <source>
        <dbReference type="RuleBase" id="RU361183"/>
    </source>
</evidence>
<name>A0A8X6TIA4_NEPPI</name>
<feature type="binding site" evidence="3">
    <location>
        <position position="138"/>
    </location>
    <ligand>
        <name>Zn(2+)</name>
        <dbReference type="ChEBI" id="CHEBI:29105"/>
        <note>catalytic</note>
    </ligand>
</feature>
<feature type="binding site" evidence="3">
    <location>
        <position position="142"/>
    </location>
    <ligand>
        <name>Zn(2+)</name>
        <dbReference type="ChEBI" id="CHEBI:29105"/>
        <note>catalytic</note>
    </ligand>
</feature>
<evidence type="ECO:0000256" key="1">
    <source>
        <dbReference type="ARBA" id="ARBA00011245"/>
    </source>
</evidence>
<keyword evidence="4" id="KW-0732">Signal</keyword>
<keyword evidence="3 4" id="KW-0862">Zinc</keyword>
<keyword evidence="7" id="KW-1185">Reference proteome</keyword>
<dbReference type="GO" id="GO:0004222">
    <property type="term" value="F:metalloendopeptidase activity"/>
    <property type="evidence" value="ECO:0007669"/>
    <property type="project" value="UniProtKB-UniRule"/>
</dbReference>
<keyword evidence="3 4" id="KW-0482">Metalloprotease</keyword>
<dbReference type="SMART" id="SM00235">
    <property type="entry name" value="ZnMc"/>
    <property type="match status" value="1"/>
</dbReference>
<comment type="cofactor">
    <cofactor evidence="3 4">
        <name>Zn(2+)</name>
        <dbReference type="ChEBI" id="CHEBI:29105"/>
    </cofactor>
    <text evidence="3 4">Binds 1 zinc ion per subunit.</text>
</comment>
<feature type="signal peptide" evidence="4">
    <location>
        <begin position="1"/>
        <end position="18"/>
    </location>
</feature>
<dbReference type="EMBL" id="BMAW01105027">
    <property type="protein sequence ID" value="GFT17562.1"/>
    <property type="molecule type" value="Genomic_DNA"/>
</dbReference>
<comment type="function">
    <text evidence="2">Zinc metalloprotease. Provoques deadhesion of endothelial cells from cell cultures, and also degradation of fibronectin, fibrinogen and gelatin in vitro. Its role in the venom is not fully understood but it might act as a spreading factor that facilitates diffusion of other venom toxins. Alternatively, it might be involved in the proteolytic processing of other venom toxins or it might play a role in extra-oral digestion of prey.</text>
</comment>
<organism evidence="6 7">
    <name type="scientific">Nephila pilipes</name>
    <name type="common">Giant wood spider</name>
    <name type="synonym">Nephila maculata</name>
    <dbReference type="NCBI Taxonomy" id="299642"/>
    <lineage>
        <taxon>Eukaryota</taxon>
        <taxon>Metazoa</taxon>
        <taxon>Ecdysozoa</taxon>
        <taxon>Arthropoda</taxon>
        <taxon>Chelicerata</taxon>
        <taxon>Arachnida</taxon>
        <taxon>Araneae</taxon>
        <taxon>Araneomorphae</taxon>
        <taxon>Entelegynae</taxon>
        <taxon>Araneoidea</taxon>
        <taxon>Nephilidae</taxon>
        <taxon>Nephila</taxon>
    </lineage>
</organism>
<dbReference type="EC" id="3.4.24.-" evidence="4"/>
<gene>
    <name evidence="6" type="primary">nas-15</name>
    <name evidence="6" type="ORF">NPIL_300831</name>
</gene>
<evidence type="ECO:0000313" key="6">
    <source>
        <dbReference type="EMBL" id="GFT17562.1"/>
    </source>
</evidence>
<feature type="binding site" evidence="3">
    <location>
        <position position="148"/>
    </location>
    <ligand>
        <name>Zn(2+)</name>
        <dbReference type="ChEBI" id="CHEBI:29105"/>
        <note>catalytic</note>
    </ligand>
</feature>
<feature type="domain" description="Peptidase M12A" evidence="5">
    <location>
        <begin position="44"/>
        <end position="201"/>
    </location>
</feature>
<comment type="subunit">
    <text evidence="1">Monomer.</text>
</comment>
<dbReference type="Proteomes" id="UP000887013">
    <property type="component" value="Unassembled WGS sequence"/>
</dbReference>
<reference evidence="6" key="1">
    <citation type="submission" date="2020-08" db="EMBL/GenBank/DDBJ databases">
        <title>Multicomponent nature underlies the extraordinary mechanical properties of spider dragline silk.</title>
        <authorList>
            <person name="Kono N."/>
            <person name="Nakamura H."/>
            <person name="Mori M."/>
            <person name="Yoshida Y."/>
            <person name="Ohtoshi R."/>
            <person name="Malay A.D."/>
            <person name="Moran D.A.P."/>
            <person name="Tomita M."/>
            <person name="Numata K."/>
            <person name="Arakawa K."/>
        </authorList>
    </citation>
    <scope>NUCLEOTIDE SEQUENCE</scope>
</reference>
<sequence length="201" mass="22552">MSALWLLALLLFGPCADSQEDFPLESSDLFEGDITEIDSAEDRNAVTNEKRVWPEAIIPYVIDVGLSSTVSPDLVQTAMWEYGNRTCVRFVPRTASHANYIRIFSGQGCHSQVGRSRSPGMQVVSLGKGCGFLGTVLHELGHTLGFFHEHSRSDRNQWITIFWENIREGKPPHFPPFDPGNCPQLVRNSVVRKLSNCFIMK</sequence>
<evidence type="ECO:0000256" key="2">
    <source>
        <dbReference type="ARBA" id="ARBA00025529"/>
    </source>
</evidence>
<dbReference type="AlphaFoldDB" id="A0A8X6TIA4"/>
<feature type="chain" id="PRO_5036515987" description="Metalloendopeptidase" evidence="4">
    <location>
        <begin position="19"/>
        <end position="201"/>
    </location>
</feature>
<keyword evidence="3 4" id="KW-0645">Protease</keyword>
<dbReference type="PANTHER" id="PTHR10127">
    <property type="entry name" value="DISCOIDIN, CUB, EGF, LAMININ , AND ZINC METALLOPROTEASE DOMAIN CONTAINING"/>
    <property type="match status" value="1"/>
</dbReference>
<comment type="caution">
    <text evidence="3">Lacks conserved residue(s) required for the propagation of feature annotation.</text>
</comment>
<dbReference type="PRINTS" id="PR00480">
    <property type="entry name" value="ASTACIN"/>
</dbReference>
<dbReference type="SUPFAM" id="SSF55486">
    <property type="entry name" value="Metalloproteases ('zincins'), catalytic domain"/>
    <property type="match status" value="1"/>
</dbReference>
<protein>
    <recommendedName>
        <fullName evidence="4">Metalloendopeptidase</fullName>
        <ecNumber evidence="4">3.4.24.-</ecNumber>
    </recommendedName>
</protein>
<dbReference type="PROSITE" id="PS51864">
    <property type="entry name" value="ASTACIN"/>
    <property type="match status" value="1"/>
</dbReference>
<dbReference type="InterPro" id="IPR001506">
    <property type="entry name" value="Peptidase_M12A"/>
</dbReference>
<feature type="active site" evidence="3">
    <location>
        <position position="139"/>
    </location>
</feature>
<proteinExistence type="predicted"/>
<evidence type="ECO:0000259" key="5">
    <source>
        <dbReference type="PROSITE" id="PS51864"/>
    </source>
</evidence>
<dbReference type="Gene3D" id="3.40.390.10">
    <property type="entry name" value="Collagenase (Catalytic Domain)"/>
    <property type="match status" value="1"/>
</dbReference>
<comment type="caution">
    <text evidence="6">The sequence shown here is derived from an EMBL/GenBank/DDBJ whole genome shotgun (WGS) entry which is preliminary data.</text>
</comment>